<organism evidence="1 2">
    <name type="scientific">Kickxella alabastrina</name>
    <dbReference type="NCBI Taxonomy" id="61397"/>
    <lineage>
        <taxon>Eukaryota</taxon>
        <taxon>Fungi</taxon>
        <taxon>Fungi incertae sedis</taxon>
        <taxon>Zoopagomycota</taxon>
        <taxon>Kickxellomycotina</taxon>
        <taxon>Kickxellomycetes</taxon>
        <taxon>Kickxellales</taxon>
        <taxon>Kickxellaceae</taxon>
        <taxon>Kickxella</taxon>
    </lineage>
</organism>
<keyword evidence="2" id="KW-1185">Reference proteome</keyword>
<protein>
    <submittedName>
        <fullName evidence="1">Autophagy protein 13</fullName>
    </submittedName>
</protein>
<evidence type="ECO:0000313" key="2">
    <source>
        <dbReference type="Proteomes" id="UP001150581"/>
    </source>
</evidence>
<gene>
    <name evidence="1" type="primary">ATG13_2</name>
    <name evidence="1" type="ORF">LPJ66_007642</name>
</gene>
<comment type="caution">
    <text evidence="1">The sequence shown here is derived from an EMBL/GenBank/DDBJ whole genome shotgun (WGS) entry which is preliminary data.</text>
</comment>
<name>A0ACC1IGM0_9FUNG</name>
<reference evidence="1" key="1">
    <citation type="submission" date="2022-07" db="EMBL/GenBank/DDBJ databases">
        <title>Phylogenomic reconstructions and comparative analyses of Kickxellomycotina fungi.</title>
        <authorList>
            <person name="Reynolds N.K."/>
            <person name="Stajich J.E."/>
            <person name="Barry K."/>
            <person name="Grigoriev I.V."/>
            <person name="Crous P."/>
            <person name="Smith M.E."/>
        </authorList>
    </citation>
    <scope>NUCLEOTIDE SEQUENCE</scope>
    <source>
        <strain evidence="1">Benny 63K</strain>
    </source>
</reference>
<evidence type="ECO:0000313" key="1">
    <source>
        <dbReference type="EMBL" id="KAJ1890156.1"/>
    </source>
</evidence>
<sequence>MMQGNNRSTLSTSPGNRPSADIAGSSGGRVRGGGGGGGGSLNVSTMPANIRRSDDARLHTELPPVPQQQPPLLPPRYGATTAAARAGIADESSPLGDQHFSNQQKQQALSRTRRNTDTSSLSSSPLGQQPAAAAATGSAAAAAAAGQNTRDARCEQIVQNFYSKTAQVIAHLRGGRTSVRFLDSSSRFDHGLELDGASAISPRLMAAGGSNSAMDLSSASSSVVDVGSGGRRINKWFNLDFEDIGEVKEEAKFWRHAAVNSHLPLHAPQPPSMLIEVCLDISGIAVGDELQVTDIFGRPWNVDLEMGVSDNSSGVGLPPAPMPFAGSHGDNSAQRRASAIVLEVWRLDLNTAQVPAPVPDLPRVYKQAIVFFRSLYSFASLLPCVALGQQLQQQQTNSDNLGIFCTFCHSITPRNGFIDLDASLTGTEKFLESHAFEPVPTPMGAFVMSVQYRRECLFSRMPHANAPLQGSFNAIGAIDDSYFTPTLSSRSGSNFSLSRQMQQHNPHGLHPQRQHHQRAQPSLAQQTLPEAQGFGTSLGSDRGLTIPSVNPFRARPVSLGDSSSLSGYIKGDGTSSRRTASRTSAELGNSSRLHSTGADAGGKLSSSKTSLRRISLGARSHGAPVTSGASASGSAMPGAVTSGAASEPVTGTFLYGIGGNAGGNIASSRPRSFDQKGASIGSGAVDSGSMLHRSAMLRRFGDSLSPGEHQHQHRPHDAPGYVSGSKSPTGSIGSVTGRSSLGFAPFKSPSLSESPNQRLSGIFSGINDMAEMGSGSGSRGRGYTLGYESGMSQSPSQQHSVGGMHQLMTKLPDSPSSLGSNGSSGHSRGLSSSFGNRRVSMSRRRPSILAAPLSAGDHSRGESQGLMRRHTIVEDQAWADDQDDQDIDAFIRMVDTKQPLRVYSRKEGPSSRQTSAPGTTSLFRRPTATGLPLSAGMAGLAGSPRGRHDVFGSPPLVAGTSARVPTQGYPGNNESLGMYRGLVNDFNGLSQDMQNSVITASAPADEMAGVGLASGHFGSPFRRQQAIPNPLRSSDRAGSASSRPASLSSVVTLPMAGAAAGNRSRQDLSNSPSLSALADQKQNVSVHDGRSIDMLHQAFNNMAIDSKRETNHHYDRPLAPRVQTASSSGITRSHIRSAAPGLDSESERPLPQPVSIPHSPANAPRFGVRQPQQPQQRSNLLRRDDSDLDFGIDDDSNVAAFIGVGGSGVSNARGRSQPAVHASELGPAMEPRVYTPQPPLARNRLAQQENMRFSPDMGGVLSSRSDFVSSNHQLGTLLSMADEAAGSSRSTPHSTPSTPSQKYPATVVDLVQAASNEGRHGSGQRTPRFRGQQQQRPSDPLRSNFPPLSFIVPRGRVEQIVGDLSAASSVASVGRMRDTSAASLVADGTDEDENDDEDDLMFQMETSSTR</sequence>
<dbReference type="EMBL" id="JANBPG010001394">
    <property type="protein sequence ID" value="KAJ1890156.1"/>
    <property type="molecule type" value="Genomic_DNA"/>
</dbReference>
<accession>A0ACC1IGM0</accession>
<proteinExistence type="predicted"/>
<dbReference type="Proteomes" id="UP001150581">
    <property type="component" value="Unassembled WGS sequence"/>
</dbReference>